<dbReference type="GO" id="GO:0008654">
    <property type="term" value="P:phospholipid biosynthetic process"/>
    <property type="evidence" value="ECO:0007669"/>
    <property type="project" value="UniProtKB-KW"/>
</dbReference>
<comment type="caution">
    <text evidence="19">The sequence shown here is derived from an EMBL/GenBank/DDBJ whole genome shotgun (WGS) entry which is preliminary data.</text>
</comment>
<evidence type="ECO:0000256" key="8">
    <source>
        <dbReference type="ARBA" id="ARBA00022679"/>
    </source>
</evidence>
<evidence type="ECO:0000313" key="20">
    <source>
        <dbReference type="Proteomes" id="UP001485043"/>
    </source>
</evidence>
<dbReference type="Pfam" id="PF01148">
    <property type="entry name" value="CTP_transf_1"/>
    <property type="match status" value="1"/>
</dbReference>
<evidence type="ECO:0000256" key="6">
    <source>
        <dbReference type="ARBA" id="ARBA00012487"/>
    </source>
</evidence>
<accession>A0AAW1T5W4</accession>
<comment type="subcellular location">
    <subcellularLocation>
        <location evidence="2">Membrane</location>
        <topology evidence="2">Multi-pass membrane protein</topology>
    </subcellularLocation>
</comment>
<evidence type="ECO:0000256" key="14">
    <source>
        <dbReference type="ARBA" id="ARBA00023209"/>
    </source>
</evidence>
<feature type="transmembrane region" description="Helical" evidence="18">
    <location>
        <begin position="336"/>
        <end position="355"/>
    </location>
</feature>
<dbReference type="InterPro" id="IPR000374">
    <property type="entry name" value="PC_trans"/>
</dbReference>
<dbReference type="EC" id="2.7.7.41" evidence="6 16"/>
<comment type="similarity">
    <text evidence="5 16">Belongs to the CDS family.</text>
</comment>
<comment type="pathway">
    <text evidence="4">Lipid metabolism.</text>
</comment>
<sequence>MLPHSTRIPTRDTHSASIKATAHKPLCLTAVKGRCARPPQAYRTRTLFNRPEQPSQAGPHTSCSSNRQRQPRLQHSRPVLAIAANSGALGAAAQDAAKLPRQTGQPALSKLALRATAGSVLGIVGAAVILAGGWTFTLVTCLVTYQASQEFFGFVTSQGITAGMDPPPPAVSALTSLMCIALTVWTHVSLGKSTAALAVSSFIVLSLQLFATEKPRFAQLASSVFGLFYCGYLPSFWVKLRLLSAPAISSTAVHQWPVMLGGLTHWTVGLVATIMAVACVIAADTGAYICGSLMGRTQLISLSPKKTVEGAVGGALCSISTALCCWRVFAWPASPWVAIALGTVVFFASLFGDLIESVMKRDAGLKDASDLIPGHGGLLDRFDSYIFTGAIMYFILKFIVPMFGL</sequence>
<keyword evidence="20" id="KW-1185">Reference proteome</keyword>
<keyword evidence="13 18" id="KW-0472">Membrane</keyword>
<keyword evidence="8 16" id="KW-0808">Transferase</keyword>
<dbReference type="PANTHER" id="PTHR47101">
    <property type="entry name" value="PHOSPHATIDATE CYTIDYLYLTRANSFERASE 5, CHLOROPLASTIC"/>
    <property type="match status" value="1"/>
</dbReference>
<evidence type="ECO:0000256" key="5">
    <source>
        <dbReference type="ARBA" id="ARBA00010185"/>
    </source>
</evidence>
<dbReference type="EMBL" id="JALJOV010000356">
    <property type="protein sequence ID" value="KAK9864427.1"/>
    <property type="molecule type" value="Genomic_DNA"/>
</dbReference>
<proteinExistence type="inferred from homology"/>
<evidence type="ECO:0000256" key="17">
    <source>
        <dbReference type="SAM" id="MobiDB-lite"/>
    </source>
</evidence>
<evidence type="ECO:0000256" key="15">
    <source>
        <dbReference type="ARBA" id="ARBA00023264"/>
    </source>
</evidence>
<evidence type="ECO:0000313" key="19">
    <source>
        <dbReference type="EMBL" id="KAK9864427.1"/>
    </source>
</evidence>
<keyword evidence="14" id="KW-0594">Phospholipid biosynthesis</keyword>
<comment type="catalytic activity">
    <reaction evidence="1 16">
        <text>a 1,2-diacyl-sn-glycero-3-phosphate + CTP + H(+) = a CDP-1,2-diacyl-sn-glycerol + diphosphate</text>
        <dbReference type="Rhea" id="RHEA:16229"/>
        <dbReference type="ChEBI" id="CHEBI:15378"/>
        <dbReference type="ChEBI" id="CHEBI:33019"/>
        <dbReference type="ChEBI" id="CHEBI:37563"/>
        <dbReference type="ChEBI" id="CHEBI:58332"/>
        <dbReference type="ChEBI" id="CHEBI:58608"/>
        <dbReference type="EC" id="2.7.7.41"/>
    </reaction>
</comment>
<evidence type="ECO:0000256" key="9">
    <source>
        <dbReference type="ARBA" id="ARBA00022692"/>
    </source>
</evidence>
<feature type="transmembrane region" description="Helical" evidence="18">
    <location>
        <begin position="120"/>
        <end position="145"/>
    </location>
</feature>
<keyword evidence="12" id="KW-0443">Lipid metabolism</keyword>
<evidence type="ECO:0000256" key="13">
    <source>
        <dbReference type="ARBA" id="ARBA00023136"/>
    </source>
</evidence>
<evidence type="ECO:0000256" key="16">
    <source>
        <dbReference type="RuleBase" id="RU003938"/>
    </source>
</evidence>
<feature type="transmembrane region" description="Helical" evidence="18">
    <location>
        <begin position="195"/>
        <end position="211"/>
    </location>
</feature>
<feature type="transmembrane region" description="Helical" evidence="18">
    <location>
        <begin position="385"/>
        <end position="404"/>
    </location>
</feature>
<keyword evidence="15" id="KW-1208">Phospholipid metabolism</keyword>
<evidence type="ECO:0000256" key="2">
    <source>
        <dbReference type="ARBA" id="ARBA00004141"/>
    </source>
</evidence>
<evidence type="ECO:0000256" key="11">
    <source>
        <dbReference type="ARBA" id="ARBA00022989"/>
    </source>
</evidence>
<dbReference type="PANTHER" id="PTHR47101:SF1">
    <property type="entry name" value="PHOSPHATIDATE CYTIDYLYLTRANSFERASE 4, CHLOROPLASTIC"/>
    <property type="match status" value="1"/>
</dbReference>
<feature type="transmembrane region" description="Helical" evidence="18">
    <location>
        <begin position="266"/>
        <end position="290"/>
    </location>
</feature>
<keyword evidence="11 18" id="KW-1133">Transmembrane helix</keyword>
<evidence type="ECO:0000256" key="12">
    <source>
        <dbReference type="ARBA" id="ARBA00023098"/>
    </source>
</evidence>
<keyword evidence="7" id="KW-0444">Lipid biosynthesis</keyword>
<gene>
    <name evidence="19" type="ORF">WJX84_011325</name>
</gene>
<evidence type="ECO:0000256" key="3">
    <source>
        <dbReference type="ARBA" id="ARBA00005119"/>
    </source>
</evidence>
<name>A0AAW1T5W4_9CHLO</name>
<evidence type="ECO:0000256" key="18">
    <source>
        <dbReference type="SAM" id="Phobius"/>
    </source>
</evidence>
<evidence type="ECO:0000256" key="7">
    <source>
        <dbReference type="ARBA" id="ARBA00022516"/>
    </source>
</evidence>
<evidence type="ECO:0000256" key="1">
    <source>
        <dbReference type="ARBA" id="ARBA00001698"/>
    </source>
</evidence>
<feature type="transmembrane region" description="Helical" evidence="18">
    <location>
        <begin position="217"/>
        <end position="235"/>
    </location>
</feature>
<dbReference type="Proteomes" id="UP001485043">
    <property type="component" value="Unassembled WGS sequence"/>
</dbReference>
<evidence type="ECO:0000256" key="10">
    <source>
        <dbReference type="ARBA" id="ARBA00022695"/>
    </source>
</evidence>
<comment type="pathway">
    <text evidence="3 16">Phospholipid metabolism; CDP-diacylglycerol biosynthesis; CDP-diacylglycerol from sn-glycerol 3-phosphate: step 3/3.</text>
</comment>
<organism evidence="19 20">
    <name type="scientific">Apatococcus fuscideae</name>
    <dbReference type="NCBI Taxonomy" id="2026836"/>
    <lineage>
        <taxon>Eukaryota</taxon>
        <taxon>Viridiplantae</taxon>
        <taxon>Chlorophyta</taxon>
        <taxon>core chlorophytes</taxon>
        <taxon>Trebouxiophyceae</taxon>
        <taxon>Chlorellales</taxon>
        <taxon>Chlorellaceae</taxon>
        <taxon>Apatococcus</taxon>
    </lineage>
</organism>
<dbReference type="PROSITE" id="PS01315">
    <property type="entry name" value="CDS"/>
    <property type="match status" value="1"/>
</dbReference>
<keyword evidence="10 16" id="KW-0548">Nucleotidyltransferase</keyword>
<reference evidence="19 20" key="1">
    <citation type="journal article" date="2024" name="Nat. Commun.">
        <title>Phylogenomics reveals the evolutionary origins of lichenization in chlorophyte algae.</title>
        <authorList>
            <person name="Puginier C."/>
            <person name="Libourel C."/>
            <person name="Otte J."/>
            <person name="Skaloud P."/>
            <person name="Haon M."/>
            <person name="Grisel S."/>
            <person name="Petersen M."/>
            <person name="Berrin J.G."/>
            <person name="Delaux P.M."/>
            <person name="Dal Grande F."/>
            <person name="Keller J."/>
        </authorList>
    </citation>
    <scope>NUCLEOTIDE SEQUENCE [LARGE SCALE GENOMIC DNA]</scope>
    <source>
        <strain evidence="19 20">SAG 2523</strain>
    </source>
</reference>
<keyword evidence="9 16" id="KW-0812">Transmembrane</keyword>
<feature type="compositionally biased region" description="Polar residues" evidence="17">
    <location>
        <begin position="52"/>
        <end position="68"/>
    </location>
</feature>
<dbReference type="AlphaFoldDB" id="A0AAW1T5W4"/>
<evidence type="ECO:0000256" key="4">
    <source>
        <dbReference type="ARBA" id="ARBA00005189"/>
    </source>
</evidence>
<feature type="region of interest" description="Disordered" evidence="17">
    <location>
        <begin position="47"/>
        <end position="74"/>
    </location>
</feature>
<dbReference type="GO" id="GO:0004605">
    <property type="term" value="F:phosphatidate cytidylyltransferase activity"/>
    <property type="evidence" value="ECO:0007669"/>
    <property type="project" value="UniProtKB-EC"/>
</dbReference>
<dbReference type="GO" id="GO:0016020">
    <property type="term" value="C:membrane"/>
    <property type="evidence" value="ECO:0007669"/>
    <property type="project" value="UniProtKB-SubCell"/>
</dbReference>
<protein>
    <recommendedName>
        <fullName evidence="6 16">Phosphatidate cytidylyltransferase</fullName>
        <ecNumber evidence="6 16">2.7.7.41</ecNumber>
    </recommendedName>
</protein>